<evidence type="ECO:0000313" key="5">
    <source>
        <dbReference type="Proteomes" id="UP000284243"/>
    </source>
</evidence>
<keyword evidence="1" id="KW-1133">Transmembrane helix</keyword>
<sequence>MKKILPYILSVSLFVYLIIVFTFASAKLREVKCEGLQVVVDGTEENAFIDETEVLGIIKRGYGDIEGCNIVSVDKDSLEHILVRNSVIKSAQVYYTLDGYFHVEITQRKPVLRIMSGEGYYVDEDGKIMPLSRKYTSRVVVATGNISRKFACNGLYPFIMTLRNDEFWDALVEQIVVEKGNEVVLIPKVGNFRIVLGTLDDMNEKLENLRLFLREGIVLKGWNVYKEINLKFKNQIVCVKR</sequence>
<dbReference type="Proteomes" id="UP000284243">
    <property type="component" value="Unassembled WGS sequence"/>
</dbReference>
<evidence type="ECO:0000313" key="2">
    <source>
        <dbReference type="EMBL" id="RGU54527.1"/>
    </source>
</evidence>
<dbReference type="AlphaFoldDB" id="A0A412WHP8"/>
<organism evidence="3 4">
    <name type="scientific">Odoribacter splanchnicus</name>
    <dbReference type="NCBI Taxonomy" id="28118"/>
    <lineage>
        <taxon>Bacteria</taxon>
        <taxon>Pseudomonadati</taxon>
        <taxon>Bacteroidota</taxon>
        <taxon>Bacteroidia</taxon>
        <taxon>Bacteroidales</taxon>
        <taxon>Odoribacteraceae</taxon>
        <taxon>Odoribacter</taxon>
    </lineage>
</organism>
<reference evidence="4 5" key="1">
    <citation type="submission" date="2018-08" db="EMBL/GenBank/DDBJ databases">
        <title>A genome reference for cultivated species of the human gut microbiota.</title>
        <authorList>
            <person name="Zou Y."/>
            <person name="Xue W."/>
            <person name="Luo G."/>
        </authorList>
    </citation>
    <scope>NUCLEOTIDE SEQUENCE [LARGE SCALE GENOMIC DNA]</scope>
    <source>
        <strain evidence="3 4">AF14-6AC</strain>
        <strain evidence="2 5">AF16-14</strain>
    </source>
</reference>
<evidence type="ECO:0000256" key="1">
    <source>
        <dbReference type="SAM" id="Phobius"/>
    </source>
</evidence>
<protein>
    <submittedName>
        <fullName evidence="3">Cell division protein FtsQ</fullName>
    </submittedName>
</protein>
<keyword evidence="3" id="KW-0132">Cell division</keyword>
<dbReference type="GO" id="GO:0051301">
    <property type="term" value="P:cell division"/>
    <property type="evidence" value="ECO:0007669"/>
    <property type="project" value="UniProtKB-KW"/>
</dbReference>
<proteinExistence type="predicted"/>
<dbReference type="RefSeq" id="WP_022160737.1">
    <property type="nucleotide sequence ID" value="NZ_JADMUD010000032.1"/>
</dbReference>
<keyword evidence="3" id="KW-0131">Cell cycle</keyword>
<dbReference type="Proteomes" id="UP000283426">
    <property type="component" value="Unassembled WGS sequence"/>
</dbReference>
<dbReference type="EMBL" id="QRYW01000017">
    <property type="protein sequence ID" value="RGV26700.1"/>
    <property type="molecule type" value="Genomic_DNA"/>
</dbReference>
<feature type="transmembrane region" description="Helical" evidence="1">
    <location>
        <begin position="7"/>
        <end position="26"/>
    </location>
</feature>
<dbReference type="EMBL" id="QRYC01000029">
    <property type="protein sequence ID" value="RGU54527.1"/>
    <property type="molecule type" value="Genomic_DNA"/>
</dbReference>
<evidence type="ECO:0000313" key="4">
    <source>
        <dbReference type="Proteomes" id="UP000283426"/>
    </source>
</evidence>
<keyword evidence="1" id="KW-0812">Transmembrane</keyword>
<name>A0A412WHP8_9BACT</name>
<evidence type="ECO:0000313" key="3">
    <source>
        <dbReference type="EMBL" id="RGV26700.1"/>
    </source>
</evidence>
<comment type="caution">
    <text evidence="3">The sequence shown here is derived from an EMBL/GenBank/DDBJ whole genome shotgun (WGS) entry which is preliminary data.</text>
</comment>
<keyword evidence="1" id="KW-0472">Membrane</keyword>
<gene>
    <name evidence="3" type="ORF">DWW24_09080</name>
    <name evidence="2" type="ORF">DWW57_15740</name>
</gene>
<accession>A0A412WHP8</accession>